<dbReference type="AlphaFoldDB" id="A0A8H7T4Y9"/>
<dbReference type="Proteomes" id="UP000664132">
    <property type="component" value="Unassembled WGS sequence"/>
</dbReference>
<name>A0A8H7T4Y9_9HELO</name>
<feature type="region of interest" description="Disordered" evidence="1">
    <location>
        <begin position="146"/>
        <end position="172"/>
    </location>
</feature>
<dbReference type="OrthoDB" id="3562829at2759"/>
<feature type="compositionally biased region" description="Polar residues" evidence="1">
    <location>
        <begin position="146"/>
        <end position="167"/>
    </location>
</feature>
<feature type="compositionally biased region" description="Polar residues" evidence="1">
    <location>
        <begin position="220"/>
        <end position="231"/>
    </location>
</feature>
<sequence length="244" mass="27348">MSQHLSVFTTQCEICLGRSTWDFLQDFYLRVEAAENHSRGLEKDLCEAQTTMHHCQNTLVQCEASLLSSWEVLNEERRSHQACQDALMFESGRQKDTIELLERILKEAILSSEATEILGGRRTPGPGNAIYQTTPTFEGSQTEMTQNAQISTENGTSTSVERQSESLQLGEHESQIATRVCSTEMSNQIQQKNSTSTRSGSYATSRTANVYGCTESAQITESRRIAQNSVRESPLRRTQFPGEH</sequence>
<evidence type="ECO:0000256" key="1">
    <source>
        <dbReference type="SAM" id="MobiDB-lite"/>
    </source>
</evidence>
<proteinExistence type="predicted"/>
<evidence type="ECO:0000313" key="3">
    <source>
        <dbReference type="Proteomes" id="UP000664132"/>
    </source>
</evidence>
<evidence type="ECO:0000313" key="2">
    <source>
        <dbReference type="EMBL" id="KAG4412487.1"/>
    </source>
</evidence>
<accession>A0A8H7T4Y9</accession>
<protein>
    <submittedName>
        <fullName evidence="2">Uncharacterized protein</fullName>
    </submittedName>
</protein>
<organism evidence="2 3">
    <name type="scientific">Cadophora malorum</name>
    <dbReference type="NCBI Taxonomy" id="108018"/>
    <lineage>
        <taxon>Eukaryota</taxon>
        <taxon>Fungi</taxon>
        <taxon>Dikarya</taxon>
        <taxon>Ascomycota</taxon>
        <taxon>Pezizomycotina</taxon>
        <taxon>Leotiomycetes</taxon>
        <taxon>Helotiales</taxon>
        <taxon>Ploettnerulaceae</taxon>
        <taxon>Cadophora</taxon>
    </lineage>
</organism>
<reference evidence="2" key="1">
    <citation type="submission" date="2021-02" db="EMBL/GenBank/DDBJ databases">
        <title>Genome sequence Cadophora malorum strain M34.</title>
        <authorList>
            <person name="Stefanovic E."/>
            <person name="Vu D."/>
            <person name="Scully C."/>
            <person name="Dijksterhuis J."/>
            <person name="Roader J."/>
            <person name="Houbraken J."/>
        </authorList>
    </citation>
    <scope>NUCLEOTIDE SEQUENCE</scope>
    <source>
        <strain evidence="2">M34</strain>
    </source>
</reference>
<gene>
    <name evidence="2" type="ORF">IFR04_014381</name>
</gene>
<comment type="caution">
    <text evidence="2">The sequence shown here is derived from an EMBL/GenBank/DDBJ whole genome shotgun (WGS) entry which is preliminary data.</text>
</comment>
<keyword evidence="3" id="KW-1185">Reference proteome</keyword>
<feature type="region of interest" description="Disordered" evidence="1">
    <location>
        <begin position="220"/>
        <end position="244"/>
    </location>
</feature>
<feature type="region of interest" description="Disordered" evidence="1">
    <location>
        <begin position="185"/>
        <end position="205"/>
    </location>
</feature>
<dbReference type="EMBL" id="JAFJYH010000375">
    <property type="protein sequence ID" value="KAG4412487.1"/>
    <property type="molecule type" value="Genomic_DNA"/>
</dbReference>